<comment type="caution">
    <text evidence="1">The sequence shown here is derived from an EMBL/GenBank/DDBJ whole genome shotgun (WGS) entry which is preliminary data.</text>
</comment>
<proteinExistence type="predicted"/>
<dbReference type="EMBL" id="MU167244">
    <property type="protein sequence ID" value="KAG0147734.1"/>
    <property type="molecule type" value="Genomic_DNA"/>
</dbReference>
<keyword evidence="2" id="KW-1185">Reference proteome</keyword>
<dbReference type="Proteomes" id="UP000886653">
    <property type="component" value="Unassembled WGS sequence"/>
</dbReference>
<evidence type="ECO:0000313" key="1">
    <source>
        <dbReference type="EMBL" id="KAG0147734.1"/>
    </source>
</evidence>
<name>A0A9P6NKP7_9BASI</name>
<protein>
    <submittedName>
        <fullName evidence="1">Uncharacterized protein</fullName>
    </submittedName>
</protein>
<reference evidence="1" key="1">
    <citation type="submission" date="2013-11" db="EMBL/GenBank/DDBJ databases">
        <title>Genome sequence of the fusiform rust pathogen reveals effectors for host alternation and coevolution with pine.</title>
        <authorList>
            <consortium name="DOE Joint Genome Institute"/>
            <person name="Smith K."/>
            <person name="Pendleton A."/>
            <person name="Kubisiak T."/>
            <person name="Anderson C."/>
            <person name="Salamov A."/>
            <person name="Aerts A."/>
            <person name="Riley R."/>
            <person name="Clum A."/>
            <person name="Lindquist E."/>
            <person name="Ence D."/>
            <person name="Campbell M."/>
            <person name="Kronenberg Z."/>
            <person name="Feau N."/>
            <person name="Dhillon B."/>
            <person name="Hamelin R."/>
            <person name="Burleigh J."/>
            <person name="Smith J."/>
            <person name="Yandell M."/>
            <person name="Nelson C."/>
            <person name="Grigoriev I."/>
            <person name="Davis J."/>
        </authorList>
    </citation>
    <scope>NUCLEOTIDE SEQUENCE</scope>
    <source>
        <strain evidence="1">G11</strain>
    </source>
</reference>
<organism evidence="1 2">
    <name type="scientific">Cronartium quercuum f. sp. fusiforme G11</name>
    <dbReference type="NCBI Taxonomy" id="708437"/>
    <lineage>
        <taxon>Eukaryota</taxon>
        <taxon>Fungi</taxon>
        <taxon>Dikarya</taxon>
        <taxon>Basidiomycota</taxon>
        <taxon>Pucciniomycotina</taxon>
        <taxon>Pucciniomycetes</taxon>
        <taxon>Pucciniales</taxon>
        <taxon>Coleosporiaceae</taxon>
        <taxon>Cronartium</taxon>
    </lineage>
</organism>
<accession>A0A9P6NKP7</accession>
<dbReference type="AlphaFoldDB" id="A0A9P6NKP7"/>
<gene>
    <name evidence="1" type="ORF">CROQUDRAFT_655726</name>
</gene>
<sequence>MHLYLSRPYSTILYHLASSKPTKRHHLIHCKGGHSLKGLLKPPVRPSHHQNLQHGNLQDGILVPLAGNNIILVTFWTVTKYLFIYQYYEPDRYPRVAGLTLPHLLS</sequence>
<evidence type="ECO:0000313" key="2">
    <source>
        <dbReference type="Proteomes" id="UP000886653"/>
    </source>
</evidence>